<name>A0A9D4BY36_DREPO</name>
<reference evidence="1" key="2">
    <citation type="submission" date="2020-11" db="EMBL/GenBank/DDBJ databases">
        <authorList>
            <person name="McCartney M.A."/>
            <person name="Auch B."/>
            <person name="Kono T."/>
            <person name="Mallez S."/>
            <person name="Becker A."/>
            <person name="Gohl D.M."/>
            <person name="Silverstein K.A.T."/>
            <person name="Koren S."/>
            <person name="Bechman K.B."/>
            <person name="Herman A."/>
            <person name="Abrahante J.E."/>
            <person name="Garbe J."/>
        </authorList>
    </citation>
    <scope>NUCLEOTIDE SEQUENCE</scope>
    <source>
        <strain evidence="1">Duluth1</strain>
        <tissue evidence="1">Whole animal</tissue>
    </source>
</reference>
<comment type="caution">
    <text evidence="1">The sequence shown here is derived from an EMBL/GenBank/DDBJ whole genome shotgun (WGS) entry which is preliminary data.</text>
</comment>
<reference evidence="1" key="1">
    <citation type="journal article" date="2019" name="bioRxiv">
        <title>The Genome of the Zebra Mussel, Dreissena polymorpha: A Resource for Invasive Species Research.</title>
        <authorList>
            <person name="McCartney M.A."/>
            <person name="Auch B."/>
            <person name="Kono T."/>
            <person name="Mallez S."/>
            <person name="Zhang Y."/>
            <person name="Obille A."/>
            <person name="Becker A."/>
            <person name="Abrahante J.E."/>
            <person name="Garbe J."/>
            <person name="Badalamenti J.P."/>
            <person name="Herman A."/>
            <person name="Mangelson H."/>
            <person name="Liachko I."/>
            <person name="Sullivan S."/>
            <person name="Sone E.D."/>
            <person name="Koren S."/>
            <person name="Silverstein K.A.T."/>
            <person name="Beckman K.B."/>
            <person name="Gohl D.M."/>
        </authorList>
    </citation>
    <scope>NUCLEOTIDE SEQUENCE</scope>
    <source>
        <strain evidence="1">Duluth1</strain>
        <tissue evidence="1">Whole animal</tissue>
    </source>
</reference>
<dbReference type="EMBL" id="JAIWYP010000014">
    <property type="protein sequence ID" value="KAH3713095.1"/>
    <property type="molecule type" value="Genomic_DNA"/>
</dbReference>
<accession>A0A9D4BY36</accession>
<sequence length="72" mass="8590">MPKYVTKERYYSAMSQRECLNTLRRHDITVCFHIGNARTRYESTILQCYVTEGMLEHITKAQYFSAMSQREC</sequence>
<evidence type="ECO:0000313" key="1">
    <source>
        <dbReference type="EMBL" id="KAH3713095.1"/>
    </source>
</evidence>
<proteinExistence type="predicted"/>
<keyword evidence="2" id="KW-1185">Reference proteome</keyword>
<gene>
    <name evidence="1" type="ORF">DPMN_072862</name>
</gene>
<protein>
    <submittedName>
        <fullName evidence="1">Uncharacterized protein</fullName>
    </submittedName>
</protein>
<organism evidence="1 2">
    <name type="scientific">Dreissena polymorpha</name>
    <name type="common">Zebra mussel</name>
    <name type="synonym">Mytilus polymorpha</name>
    <dbReference type="NCBI Taxonomy" id="45954"/>
    <lineage>
        <taxon>Eukaryota</taxon>
        <taxon>Metazoa</taxon>
        <taxon>Spiralia</taxon>
        <taxon>Lophotrochozoa</taxon>
        <taxon>Mollusca</taxon>
        <taxon>Bivalvia</taxon>
        <taxon>Autobranchia</taxon>
        <taxon>Heteroconchia</taxon>
        <taxon>Euheterodonta</taxon>
        <taxon>Imparidentia</taxon>
        <taxon>Neoheterodontei</taxon>
        <taxon>Myida</taxon>
        <taxon>Dreissenoidea</taxon>
        <taxon>Dreissenidae</taxon>
        <taxon>Dreissena</taxon>
    </lineage>
</organism>
<dbReference type="AlphaFoldDB" id="A0A9D4BY36"/>
<evidence type="ECO:0000313" key="2">
    <source>
        <dbReference type="Proteomes" id="UP000828390"/>
    </source>
</evidence>
<dbReference type="Proteomes" id="UP000828390">
    <property type="component" value="Unassembled WGS sequence"/>
</dbReference>